<evidence type="ECO:0000313" key="8">
    <source>
        <dbReference type="Proteomes" id="UP001165584"/>
    </source>
</evidence>
<evidence type="ECO:0000256" key="2">
    <source>
        <dbReference type="ARBA" id="ARBA00023125"/>
    </source>
</evidence>
<dbReference type="RefSeq" id="WP_259508418.1">
    <property type="nucleotide sequence ID" value="NZ_JANLCM010000002.1"/>
</dbReference>
<feature type="region of interest" description="Disordered" evidence="5">
    <location>
        <begin position="1"/>
        <end position="23"/>
    </location>
</feature>
<dbReference type="SUPFAM" id="SSF46689">
    <property type="entry name" value="Homeodomain-like"/>
    <property type="match status" value="1"/>
</dbReference>
<protein>
    <submittedName>
        <fullName evidence="7">TetR/AcrR family transcriptional regulator</fullName>
    </submittedName>
</protein>
<evidence type="ECO:0000256" key="5">
    <source>
        <dbReference type="SAM" id="MobiDB-lite"/>
    </source>
</evidence>
<dbReference type="Gene3D" id="1.10.357.10">
    <property type="entry name" value="Tetracycline Repressor, domain 2"/>
    <property type="match status" value="1"/>
</dbReference>
<reference evidence="7" key="1">
    <citation type="submission" date="2022-08" db="EMBL/GenBank/DDBJ databases">
        <authorList>
            <person name="Deng Y."/>
            <person name="Han X.-F."/>
            <person name="Zhang Y.-Q."/>
        </authorList>
    </citation>
    <scope>NUCLEOTIDE SEQUENCE</scope>
    <source>
        <strain evidence="7">CPCC 205763</strain>
    </source>
</reference>
<comment type="caution">
    <text evidence="7">The sequence shown here is derived from an EMBL/GenBank/DDBJ whole genome shotgun (WGS) entry which is preliminary data.</text>
</comment>
<evidence type="ECO:0000313" key="7">
    <source>
        <dbReference type="EMBL" id="MCS5718990.1"/>
    </source>
</evidence>
<gene>
    <name evidence="7" type="ORF">N1027_12675</name>
</gene>
<proteinExistence type="predicted"/>
<keyword evidence="2 4" id="KW-0238">DNA-binding</keyword>
<evidence type="ECO:0000256" key="4">
    <source>
        <dbReference type="PROSITE-ProRule" id="PRU00335"/>
    </source>
</evidence>
<evidence type="ECO:0000256" key="3">
    <source>
        <dbReference type="ARBA" id="ARBA00023163"/>
    </source>
</evidence>
<dbReference type="InterPro" id="IPR001647">
    <property type="entry name" value="HTH_TetR"/>
</dbReference>
<dbReference type="PANTHER" id="PTHR30055:SF234">
    <property type="entry name" value="HTH-TYPE TRANSCRIPTIONAL REGULATOR BETI"/>
    <property type="match status" value="1"/>
</dbReference>
<dbReference type="InterPro" id="IPR050109">
    <property type="entry name" value="HTH-type_TetR-like_transc_reg"/>
</dbReference>
<dbReference type="Proteomes" id="UP001165584">
    <property type="component" value="Unassembled WGS sequence"/>
</dbReference>
<evidence type="ECO:0000259" key="6">
    <source>
        <dbReference type="PROSITE" id="PS50977"/>
    </source>
</evidence>
<dbReference type="PANTHER" id="PTHR30055">
    <property type="entry name" value="HTH-TYPE TRANSCRIPTIONAL REGULATOR RUTR"/>
    <property type="match status" value="1"/>
</dbReference>
<feature type="compositionally biased region" description="Low complexity" evidence="5">
    <location>
        <begin position="1"/>
        <end position="11"/>
    </location>
</feature>
<organism evidence="7 8">
    <name type="scientific">Herbiconiux aconitum</name>
    <dbReference type="NCBI Taxonomy" id="2970913"/>
    <lineage>
        <taxon>Bacteria</taxon>
        <taxon>Bacillati</taxon>
        <taxon>Actinomycetota</taxon>
        <taxon>Actinomycetes</taxon>
        <taxon>Micrococcales</taxon>
        <taxon>Microbacteriaceae</taxon>
        <taxon>Herbiconiux</taxon>
    </lineage>
</organism>
<feature type="compositionally biased region" description="Basic and acidic residues" evidence="5">
    <location>
        <begin position="12"/>
        <end position="23"/>
    </location>
</feature>
<keyword evidence="1" id="KW-0805">Transcription regulation</keyword>
<feature type="DNA-binding region" description="H-T-H motif" evidence="4">
    <location>
        <begin position="47"/>
        <end position="66"/>
    </location>
</feature>
<keyword evidence="3" id="KW-0804">Transcription</keyword>
<name>A0ABT2GRZ6_9MICO</name>
<keyword evidence="8" id="KW-1185">Reference proteome</keyword>
<dbReference type="EMBL" id="JANLCM010000002">
    <property type="protein sequence ID" value="MCS5718990.1"/>
    <property type="molecule type" value="Genomic_DNA"/>
</dbReference>
<sequence length="208" mass="22772">MTTRTTDATMSTRERPSLRERKKVETRTAIHEAALRLVAESGAGQASVDAICSEAGVSSRTFFNYFPSKVSAIVGLSAFVVTDAQRETFLRGAGEKGLVRDLCTLVGDIMDSTARDGVDRAALRELLARRPELAPDVIKLASELRLQVIALTEERTTPERAQLAVTLVMSAVDCALHRPLDADDDAEFTRWLFDAVMTMQALARESLD</sequence>
<dbReference type="Pfam" id="PF00440">
    <property type="entry name" value="TetR_N"/>
    <property type="match status" value="1"/>
</dbReference>
<feature type="domain" description="HTH tetR-type" evidence="6">
    <location>
        <begin position="24"/>
        <end position="84"/>
    </location>
</feature>
<dbReference type="InterPro" id="IPR009057">
    <property type="entry name" value="Homeodomain-like_sf"/>
</dbReference>
<accession>A0ABT2GRZ6</accession>
<evidence type="ECO:0000256" key="1">
    <source>
        <dbReference type="ARBA" id="ARBA00023015"/>
    </source>
</evidence>
<dbReference type="PROSITE" id="PS50977">
    <property type="entry name" value="HTH_TETR_2"/>
    <property type="match status" value="1"/>
</dbReference>